<protein>
    <submittedName>
        <fullName evidence="3">Glycosyl transferase CpoA</fullName>
    </submittedName>
</protein>
<proteinExistence type="predicted"/>
<feature type="domain" description="Glycosyl transferase family 1" evidence="1">
    <location>
        <begin position="146"/>
        <end position="299"/>
    </location>
</feature>
<dbReference type="Pfam" id="PF13439">
    <property type="entry name" value="Glyco_transf_4"/>
    <property type="match status" value="1"/>
</dbReference>
<dbReference type="Proteomes" id="UP000051576">
    <property type="component" value="Unassembled WGS sequence"/>
</dbReference>
<sequence>MFSSATKVKGQGVGSAYLELIGLLKKYFPQDIKVSINNFGKADISHYHTIDPQFYLSTFFPGRGRKIGYVHFLPETLEGSLKILQPFKWIFYHYVISFYRRMDQLVVVNPSFIEQLAAYGIDKKKVTYIPNFVAKKNFHQIDYFKKNELRKKLGLPVDKFTIIGVGQIQERKGVLDFIKLAQLLPDFYFVWAGGFSFGKITDGYRELKKYVVDPPINLKFPGIVERNALGEFYNAADAFFLPSFNELFPMSILEAASCGLPIIVRNLKLYRSILDSKYLAGETIKDFQQLLVNLANNQQLRDQQRRLSLTIAEEYSEDRLAKKWLEFYRSQSELNNL</sequence>
<keyword evidence="3" id="KW-0808">Transferase</keyword>
<dbReference type="PANTHER" id="PTHR45947:SF3">
    <property type="entry name" value="SULFOQUINOVOSYL TRANSFERASE SQD2"/>
    <property type="match status" value="1"/>
</dbReference>
<dbReference type="InterPro" id="IPR050194">
    <property type="entry name" value="Glycosyltransferase_grp1"/>
</dbReference>
<evidence type="ECO:0000259" key="2">
    <source>
        <dbReference type="Pfam" id="PF13439"/>
    </source>
</evidence>
<dbReference type="eggNOG" id="COG0438">
    <property type="taxonomic scope" value="Bacteria"/>
</dbReference>
<accession>A0A0R2C5F8</accession>
<evidence type="ECO:0000259" key="1">
    <source>
        <dbReference type="Pfam" id="PF00534"/>
    </source>
</evidence>
<dbReference type="Pfam" id="PF00534">
    <property type="entry name" value="Glycos_transf_1"/>
    <property type="match status" value="1"/>
</dbReference>
<dbReference type="InterPro" id="IPR001296">
    <property type="entry name" value="Glyco_trans_1"/>
</dbReference>
<dbReference type="STRING" id="1133569.FD21_GL001542"/>
<dbReference type="Gene3D" id="3.40.50.2000">
    <property type="entry name" value="Glycogen Phosphorylase B"/>
    <property type="match status" value="2"/>
</dbReference>
<evidence type="ECO:0000313" key="3">
    <source>
        <dbReference type="EMBL" id="KRM86389.1"/>
    </source>
</evidence>
<dbReference type="PANTHER" id="PTHR45947">
    <property type="entry name" value="SULFOQUINOVOSYL TRANSFERASE SQD2"/>
    <property type="match status" value="1"/>
</dbReference>
<evidence type="ECO:0000313" key="4">
    <source>
        <dbReference type="Proteomes" id="UP000051576"/>
    </source>
</evidence>
<dbReference type="EMBL" id="AYYX01000049">
    <property type="protein sequence ID" value="KRM86389.1"/>
    <property type="molecule type" value="Genomic_DNA"/>
</dbReference>
<dbReference type="GO" id="GO:0016757">
    <property type="term" value="F:glycosyltransferase activity"/>
    <property type="evidence" value="ECO:0007669"/>
    <property type="project" value="InterPro"/>
</dbReference>
<organism evidence="3 4">
    <name type="scientific">Liquorilactobacillus vini DSM 20605</name>
    <dbReference type="NCBI Taxonomy" id="1133569"/>
    <lineage>
        <taxon>Bacteria</taxon>
        <taxon>Bacillati</taxon>
        <taxon>Bacillota</taxon>
        <taxon>Bacilli</taxon>
        <taxon>Lactobacillales</taxon>
        <taxon>Lactobacillaceae</taxon>
        <taxon>Liquorilactobacillus</taxon>
    </lineage>
</organism>
<name>A0A0R2C5F8_9LACO</name>
<dbReference type="CDD" id="cd03801">
    <property type="entry name" value="GT4_PimA-like"/>
    <property type="match status" value="1"/>
</dbReference>
<dbReference type="SUPFAM" id="SSF53756">
    <property type="entry name" value="UDP-Glycosyltransferase/glycogen phosphorylase"/>
    <property type="match status" value="1"/>
</dbReference>
<dbReference type="PATRIC" id="fig|1133569.4.peg.1687"/>
<reference evidence="3 4" key="1">
    <citation type="journal article" date="2015" name="Genome Announc.">
        <title>Expanding the biotechnology potential of lactobacilli through comparative genomics of 213 strains and associated genera.</title>
        <authorList>
            <person name="Sun Z."/>
            <person name="Harris H.M."/>
            <person name="McCann A."/>
            <person name="Guo C."/>
            <person name="Argimon S."/>
            <person name="Zhang W."/>
            <person name="Yang X."/>
            <person name="Jeffery I.B."/>
            <person name="Cooney J.C."/>
            <person name="Kagawa T.F."/>
            <person name="Liu W."/>
            <person name="Song Y."/>
            <person name="Salvetti E."/>
            <person name="Wrobel A."/>
            <person name="Rasinkangas P."/>
            <person name="Parkhill J."/>
            <person name="Rea M.C."/>
            <person name="O'Sullivan O."/>
            <person name="Ritari J."/>
            <person name="Douillard F.P."/>
            <person name="Paul Ross R."/>
            <person name="Yang R."/>
            <person name="Briner A.E."/>
            <person name="Felis G.E."/>
            <person name="de Vos W.M."/>
            <person name="Barrangou R."/>
            <person name="Klaenhammer T.R."/>
            <person name="Caufield P.W."/>
            <person name="Cui Y."/>
            <person name="Zhang H."/>
            <person name="O'Toole P.W."/>
        </authorList>
    </citation>
    <scope>NUCLEOTIDE SEQUENCE [LARGE SCALE GENOMIC DNA]</scope>
    <source>
        <strain evidence="3 4">DSM 20605</strain>
    </source>
</reference>
<keyword evidence="4" id="KW-1185">Reference proteome</keyword>
<dbReference type="InterPro" id="IPR028098">
    <property type="entry name" value="Glyco_trans_4-like_N"/>
</dbReference>
<feature type="domain" description="Glycosyltransferase subfamily 4-like N-terminal" evidence="2">
    <location>
        <begin position="37"/>
        <end position="133"/>
    </location>
</feature>
<gene>
    <name evidence="3" type="ORF">FD21_GL001542</name>
</gene>
<comment type="caution">
    <text evidence="3">The sequence shown here is derived from an EMBL/GenBank/DDBJ whole genome shotgun (WGS) entry which is preliminary data.</text>
</comment>
<dbReference type="AlphaFoldDB" id="A0A0R2C5F8"/>